<dbReference type="AlphaFoldDB" id="A0A2K1XIF4"/>
<dbReference type="InParanoid" id="A0A2K1XIF4"/>
<reference evidence="2 3" key="1">
    <citation type="journal article" date="2006" name="Science">
        <title>The genome of black cottonwood, Populus trichocarpa (Torr. &amp; Gray).</title>
        <authorList>
            <person name="Tuskan G.A."/>
            <person name="Difazio S."/>
            <person name="Jansson S."/>
            <person name="Bohlmann J."/>
            <person name="Grigoriev I."/>
            <person name="Hellsten U."/>
            <person name="Putnam N."/>
            <person name="Ralph S."/>
            <person name="Rombauts S."/>
            <person name="Salamov A."/>
            <person name="Schein J."/>
            <person name="Sterck L."/>
            <person name="Aerts A."/>
            <person name="Bhalerao R.R."/>
            <person name="Bhalerao R.P."/>
            <person name="Blaudez D."/>
            <person name="Boerjan W."/>
            <person name="Brun A."/>
            <person name="Brunner A."/>
            <person name="Busov V."/>
            <person name="Campbell M."/>
            <person name="Carlson J."/>
            <person name="Chalot M."/>
            <person name="Chapman J."/>
            <person name="Chen G.L."/>
            <person name="Cooper D."/>
            <person name="Coutinho P.M."/>
            <person name="Couturier J."/>
            <person name="Covert S."/>
            <person name="Cronk Q."/>
            <person name="Cunningham R."/>
            <person name="Davis J."/>
            <person name="Degroeve S."/>
            <person name="Dejardin A."/>
            <person name="Depamphilis C."/>
            <person name="Detter J."/>
            <person name="Dirks B."/>
            <person name="Dubchak I."/>
            <person name="Duplessis S."/>
            <person name="Ehlting J."/>
            <person name="Ellis B."/>
            <person name="Gendler K."/>
            <person name="Goodstein D."/>
            <person name="Gribskov M."/>
            <person name="Grimwood J."/>
            <person name="Groover A."/>
            <person name="Gunter L."/>
            <person name="Hamberger B."/>
            <person name="Heinze B."/>
            <person name="Helariutta Y."/>
            <person name="Henrissat B."/>
            <person name="Holligan D."/>
            <person name="Holt R."/>
            <person name="Huang W."/>
            <person name="Islam-Faridi N."/>
            <person name="Jones S."/>
            <person name="Jones-Rhoades M."/>
            <person name="Jorgensen R."/>
            <person name="Joshi C."/>
            <person name="Kangasjarvi J."/>
            <person name="Karlsson J."/>
            <person name="Kelleher C."/>
            <person name="Kirkpatrick R."/>
            <person name="Kirst M."/>
            <person name="Kohler A."/>
            <person name="Kalluri U."/>
            <person name="Larimer F."/>
            <person name="Leebens-Mack J."/>
            <person name="Leple J.C."/>
            <person name="Locascio P."/>
            <person name="Lou Y."/>
            <person name="Lucas S."/>
            <person name="Martin F."/>
            <person name="Montanini B."/>
            <person name="Napoli C."/>
            <person name="Nelson D.R."/>
            <person name="Nelson C."/>
            <person name="Nieminen K."/>
            <person name="Nilsson O."/>
            <person name="Pereda V."/>
            <person name="Peter G."/>
            <person name="Philippe R."/>
            <person name="Pilate G."/>
            <person name="Poliakov A."/>
            <person name="Razumovskaya J."/>
            <person name="Richardson P."/>
            <person name="Rinaldi C."/>
            <person name="Ritland K."/>
            <person name="Rouze P."/>
            <person name="Ryaboy D."/>
            <person name="Schmutz J."/>
            <person name="Schrader J."/>
            <person name="Segerman B."/>
            <person name="Shin H."/>
            <person name="Siddiqui A."/>
            <person name="Sterky F."/>
            <person name="Terry A."/>
            <person name="Tsai C.J."/>
            <person name="Uberbacher E."/>
            <person name="Unneberg P."/>
            <person name="Vahala J."/>
            <person name="Wall K."/>
            <person name="Wessler S."/>
            <person name="Yang G."/>
            <person name="Yin T."/>
            <person name="Douglas C."/>
            <person name="Marra M."/>
            <person name="Sandberg G."/>
            <person name="Van de Peer Y."/>
            <person name="Rokhsar D."/>
        </authorList>
    </citation>
    <scope>NUCLEOTIDE SEQUENCE [LARGE SCALE GENOMIC DNA]</scope>
    <source>
        <strain evidence="3">cv. Nisqually</strain>
    </source>
</reference>
<evidence type="ECO:0000256" key="1">
    <source>
        <dbReference type="SAM" id="Phobius"/>
    </source>
</evidence>
<evidence type="ECO:0000313" key="3">
    <source>
        <dbReference type="Proteomes" id="UP000006729"/>
    </source>
</evidence>
<name>A0A2K1XIF4_POPTR</name>
<dbReference type="EMBL" id="CM009304">
    <property type="protein sequence ID" value="PNT00557.1"/>
    <property type="molecule type" value="Genomic_DNA"/>
</dbReference>
<proteinExistence type="predicted"/>
<evidence type="ECO:0000313" key="2">
    <source>
        <dbReference type="EMBL" id="PNT00557.1"/>
    </source>
</evidence>
<sequence length="70" mass="8032">MIMNQLPQQLFPCVVNGGIHGQDIMNLMSNLFSLLLLIPFTHCFCFSTVQYPPISIFFPFQQYKTCIFGP</sequence>
<gene>
    <name evidence="2" type="ORF">POPTR_015G055100</name>
</gene>
<keyword evidence="3" id="KW-1185">Reference proteome</keyword>
<keyword evidence="1" id="KW-0472">Membrane</keyword>
<feature type="transmembrane region" description="Helical" evidence="1">
    <location>
        <begin position="31"/>
        <end position="51"/>
    </location>
</feature>
<organism evidence="2 3">
    <name type="scientific">Populus trichocarpa</name>
    <name type="common">Western balsam poplar</name>
    <name type="synonym">Populus balsamifera subsp. trichocarpa</name>
    <dbReference type="NCBI Taxonomy" id="3694"/>
    <lineage>
        <taxon>Eukaryota</taxon>
        <taxon>Viridiplantae</taxon>
        <taxon>Streptophyta</taxon>
        <taxon>Embryophyta</taxon>
        <taxon>Tracheophyta</taxon>
        <taxon>Spermatophyta</taxon>
        <taxon>Magnoliopsida</taxon>
        <taxon>eudicotyledons</taxon>
        <taxon>Gunneridae</taxon>
        <taxon>Pentapetalae</taxon>
        <taxon>rosids</taxon>
        <taxon>fabids</taxon>
        <taxon>Malpighiales</taxon>
        <taxon>Salicaceae</taxon>
        <taxon>Saliceae</taxon>
        <taxon>Populus</taxon>
    </lineage>
</organism>
<accession>A0A2K1XIF4</accession>
<keyword evidence="1" id="KW-0812">Transmembrane</keyword>
<keyword evidence="1" id="KW-1133">Transmembrane helix</keyword>
<protein>
    <submittedName>
        <fullName evidence="2">Uncharacterized protein</fullName>
    </submittedName>
</protein>
<dbReference type="Proteomes" id="UP000006729">
    <property type="component" value="Chromosome 15"/>
</dbReference>